<dbReference type="EMBL" id="JAFNEN010001055">
    <property type="protein sequence ID" value="KAG8175155.1"/>
    <property type="molecule type" value="Genomic_DNA"/>
</dbReference>
<dbReference type="InterPro" id="IPR001346">
    <property type="entry name" value="Interferon_reg_fact_DNA-bd_dom"/>
</dbReference>
<comment type="caution">
    <text evidence="3">The sequence shown here is derived from an EMBL/GenBank/DDBJ whole genome shotgun (WGS) entry which is preliminary data.</text>
</comment>
<feature type="domain" description="IRF tryptophan pentad repeat" evidence="2">
    <location>
        <begin position="5"/>
        <end position="104"/>
    </location>
</feature>
<proteinExistence type="predicted"/>
<name>A0AAV6TT24_9ARAC</name>
<evidence type="ECO:0000313" key="3">
    <source>
        <dbReference type="EMBL" id="KAG8175155.1"/>
    </source>
</evidence>
<organism evidence="3 4">
    <name type="scientific">Oedothorax gibbosus</name>
    <dbReference type="NCBI Taxonomy" id="931172"/>
    <lineage>
        <taxon>Eukaryota</taxon>
        <taxon>Metazoa</taxon>
        <taxon>Ecdysozoa</taxon>
        <taxon>Arthropoda</taxon>
        <taxon>Chelicerata</taxon>
        <taxon>Arachnida</taxon>
        <taxon>Araneae</taxon>
        <taxon>Araneomorphae</taxon>
        <taxon>Entelegynae</taxon>
        <taxon>Araneoidea</taxon>
        <taxon>Linyphiidae</taxon>
        <taxon>Erigoninae</taxon>
        <taxon>Oedothorax</taxon>
    </lineage>
</organism>
<evidence type="ECO:0000259" key="2">
    <source>
        <dbReference type="PROSITE" id="PS51507"/>
    </source>
</evidence>
<gene>
    <name evidence="3" type="ORF">JTE90_012994</name>
</gene>
<dbReference type="PROSITE" id="PS51507">
    <property type="entry name" value="IRF_2"/>
    <property type="match status" value="1"/>
</dbReference>
<keyword evidence="4" id="KW-1185">Reference proteome</keyword>
<dbReference type="Proteomes" id="UP000827092">
    <property type="component" value="Unassembled WGS sequence"/>
</dbReference>
<accession>A0AAV6TT24</accession>
<dbReference type="AlphaFoldDB" id="A0AAV6TT24"/>
<protein>
    <recommendedName>
        <fullName evidence="2">IRF tryptophan pentad repeat domain-containing protein</fullName>
    </recommendedName>
</protein>
<evidence type="ECO:0000256" key="1">
    <source>
        <dbReference type="SAM" id="MobiDB-lite"/>
    </source>
</evidence>
<reference evidence="3 4" key="1">
    <citation type="journal article" date="2022" name="Nat. Ecol. Evol.">
        <title>A masculinizing supergene underlies an exaggerated male reproductive morph in a spider.</title>
        <authorList>
            <person name="Hendrickx F."/>
            <person name="De Corte Z."/>
            <person name="Sonet G."/>
            <person name="Van Belleghem S.M."/>
            <person name="Kostlbacher S."/>
            <person name="Vangestel C."/>
        </authorList>
    </citation>
    <scope>NUCLEOTIDE SEQUENCE [LARGE SCALE GENOMIC DNA]</scope>
    <source>
        <strain evidence="3">W744_W776</strain>
    </source>
</reference>
<evidence type="ECO:0000313" key="4">
    <source>
        <dbReference type="Proteomes" id="UP000827092"/>
    </source>
</evidence>
<feature type="region of interest" description="Disordered" evidence="1">
    <location>
        <begin position="291"/>
        <end position="316"/>
    </location>
</feature>
<sequence length="452" mass="52631">MGRKGSQLIPFLIDALEKKKYTNLKYEDLINRTFSLFLPQKSSKLEDSCQLILKGWFKVKRRRYILNIDYTKARQCLEAALRKSDFLELISTGRKQKRFYRFLDQDEILEKKHLKRKKQKKLKLDPYEGLGIALSPGSSGYDSGSDHAEEVYEGEENWNLVHGFNHDHKYIKNSEIVIVSYGSTHLENTISFGNANPSNRPEVLFHDSFNRIIKTPGNNSISNYPVEYIDIVTNQTIAIERQTDEKECNYMVPDQKPLSNNEAQASENSFATKESCYWDALIQSRRTFENPYGNLDLSKPPDNLFSEEEDDPQLQDPDKINFDLPLDNNTRLSDVELNDIFDFVMNSENHLKKEEISTPTTLTSLEISSHKTKWVKVYECHHVQNLPEMIMLTCEPKLKEFCITDETEINESRPQLIFDEATMQLISKCTIENLQLLSNDYLLVFFKVQRVY</sequence>
<dbReference type="GO" id="GO:0000976">
    <property type="term" value="F:transcription cis-regulatory region binding"/>
    <property type="evidence" value="ECO:0007669"/>
    <property type="project" value="InterPro"/>
</dbReference>